<dbReference type="RefSeq" id="XP_002125878.1">
    <property type="nucleotide sequence ID" value="XM_002125842.5"/>
</dbReference>
<organism evidence="6 7">
    <name type="scientific">Ciona intestinalis</name>
    <name type="common">Transparent sea squirt</name>
    <name type="synonym">Ascidia intestinalis</name>
    <dbReference type="NCBI Taxonomy" id="7719"/>
    <lineage>
        <taxon>Eukaryota</taxon>
        <taxon>Metazoa</taxon>
        <taxon>Chordata</taxon>
        <taxon>Tunicata</taxon>
        <taxon>Ascidiacea</taxon>
        <taxon>Phlebobranchia</taxon>
        <taxon>Cionidae</taxon>
        <taxon>Ciona</taxon>
    </lineage>
</organism>
<dbReference type="Gene3D" id="1.20.5.520">
    <property type="entry name" value="Single helix bin"/>
    <property type="match status" value="2"/>
</dbReference>
<dbReference type="SMART" id="SM00152">
    <property type="entry name" value="THY"/>
    <property type="match status" value="2"/>
</dbReference>
<dbReference type="EMBL" id="EAAA01001429">
    <property type="status" value="NOT_ANNOTATED_CDS"/>
    <property type="molecule type" value="Genomic_DNA"/>
</dbReference>
<name>H2Y2S4_CIOIN</name>
<reference evidence="6" key="3">
    <citation type="submission" date="2025-08" db="UniProtKB">
        <authorList>
            <consortium name="Ensembl"/>
        </authorList>
    </citation>
    <scope>IDENTIFICATION</scope>
</reference>
<evidence type="ECO:0000256" key="3">
    <source>
        <dbReference type="ARBA" id="ARBA00022490"/>
    </source>
</evidence>
<comment type="subcellular location">
    <subcellularLocation>
        <location evidence="1">Cytoplasm</location>
        <location evidence="1">Cytoskeleton</location>
    </subcellularLocation>
</comment>
<dbReference type="GeneID" id="100175998"/>
<evidence type="ECO:0000256" key="2">
    <source>
        <dbReference type="ARBA" id="ARBA00009511"/>
    </source>
</evidence>
<sequence>MPDRPDLAEVSEFDKTNLKKAKTCEKSGAVEGYAQEKALKEIGQFQKDKLKHTDTEVKNKLPTQQEIDQEKSNEF</sequence>
<reference evidence="6" key="2">
    <citation type="journal article" date="2008" name="Genome Biol.">
        <title>Improved genome assembly and evidence-based global gene model set for the chordate Ciona intestinalis: new insight into intron and operon populations.</title>
        <authorList>
            <person name="Satou Y."/>
            <person name="Mineta K."/>
            <person name="Ogasawara M."/>
            <person name="Sasakura Y."/>
            <person name="Shoguchi E."/>
            <person name="Ueno K."/>
            <person name="Yamada L."/>
            <person name="Matsumoto J."/>
            <person name="Wasserscheid J."/>
            <person name="Dewar K."/>
            <person name="Wiley G.B."/>
            <person name="Macmil S.L."/>
            <person name="Roe B.A."/>
            <person name="Zeller R.W."/>
            <person name="Hastings K.E."/>
            <person name="Lemaire P."/>
            <person name="Lindquist E."/>
            <person name="Endo T."/>
            <person name="Hotta K."/>
            <person name="Inaba K."/>
        </authorList>
    </citation>
    <scope>NUCLEOTIDE SEQUENCE [LARGE SCALE GENOMIC DNA]</scope>
    <source>
        <strain evidence="6">wild type</strain>
    </source>
</reference>
<reference evidence="6" key="4">
    <citation type="submission" date="2025-09" db="UniProtKB">
        <authorList>
            <consortium name="Ensembl"/>
        </authorList>
    </citation>
    <scope>IDENTIFICATION</scope>
</reference>
<dbReference type="PANTHER" id="PTHR12021:SF26">
    <property type="entry name" value="THYMOSIN BETA"/>
    <property type="match status" value="1"/>
</dbReference>
<protein>
    <submittedName>
        <fullName evidence="6">Thymosin beta-12</fullName>
    </submittedName>
</protein>
<feature type="region of interest" description="Disordered" evidence="5">
    <location>
        <begin position="53"/>
        <end position="75"/>
    </location>
</feature>
<dbReference type="InterPro" id="IPR038386">
    <property type="entry name" value="Beta-thymosin_sf"/>
</dbReference>
<reference evidence="7" key="1">
    <citation type="journal article" date="2002" name="Science">
        <title>The draft genome of Ciona intestinalis: insights into chordate and vertebrate origins.</title>
        <authorList>
            <person name="Dehal P."/>
            <person name="Satou Y."/>
            <person name="Campbell R.K."/>
            <person name="Chapman J."/>
            <person name="Degnan B."/>
            <person name="De Tomaso A."/>
            <person name="Davidson B."/>
            <person name="Di Gregorio A."/>
            <person name="Gelpke M."/>
            <person name="Goodstein D.M."/>
            <person name="Harafuji N."/>
            <person name="Hastings K.E."/>
            <person name="Ho I."/>
            <person name="Hotta K."/>
            <person name="Huang W."/>
            <person name="Kawashima T."/>
            <person name="Lemaire P."/>
            <person name="Martinez D."/>
            <person name="Meinertzhagen I.A."/>
            <person name="Necula S."/>
            <person name="Nonaka M."/>
            <person name="Putnam N."/>
            <person name="Rash S."/>
            <person name="Saiga H."/>
            <person name="Satake M."/>
            <person name="Terry A."/>
            <person name="Yamada L."/>
            <person name="Wang H.G."/>
            <person name="Awazu S."/>
            <person name="Azumi K."/>
            <person name="Boore J."/>
            <person name="Branno M."/>
            <person name="Chin-Bow S."/>
            <person name="DeSantis R."/>
            <person name="Doyle S."/>
            <person name="Francino P."/>
            <person name="Keys D.N."/>
            <person name="Haga S."/>
            <person name="Hayashi H."/>
            <person name="Hino K."/>
            <person name="Imai K.S."/>
            <person name="Inaba K."/>
            <person name="Kano S."/>
            <person name="Kobayashi K."/>
            <person name="Kobayashi M."/>
            <person name="Lee B.I."/>
            <person name="Makabe K.W."/>
            <person name="Manohar C."/>
            <person name="Matassi G."/>
            <person name="Medina M."/>
            <person name="Mochizuki Y."/>
            <person name="Mount S."/>
            <person name="Morishita T."/>
            <person name="Miura S."/>
            <person name="Nakayama A."/>
            <person name="Nishizaka S."/>
            <person name="Nomoto H."/>
            <person name="Ohta F."/>
            <person name="Oishi K."/>
            <person name="Rigoutsos I."/>
            <person name="Sano M."/>
            <person name="Sasaki A."/>
            <person name="Sasakura Y."/>
            <person name="Shoguchi E."/>
            <person name="Shin-i T."/>
            <person name="Spagnuolo A."/>
            <person name="Stainier D."/>
            <person name="Suzuki M.M."/>
            <person name="Tassy O."/>
            <person name="Takatori N."/>
            <person name="Tokuoka M."/>
            <person name="Yagi K."/>
            <person name="Yoshizaki F."/>
            <person name="Wada S."/>
            <person name="Zhang C."/>
            <person name="Hyatt P.D."/>
            <person name="Larimer F."/>
            <person name="Detter C."/>
            <person name="Doggett N."/>
            <person name="Glavina T."/>
            <person name="Hawkins T."/>
            <person name="Richardson P."/>
            <person name="Lucas S."/>
            <person name="Kohara Y."/>
            <person name="Levine M."/>
            <person name="Satoh N."/>
            <person name="Rokhsar D.S."/>
        </authorList>
    </citation>
    <scope>NUCLEOTIDE SEQUENCE [LARGE SCALE GENOMIC DNA]</scope>
</reference>
<dbReference type="PANTHER" id="PTHR12021">
    <property type="entry name" value="THYMOSIN BETA"/>
    <property type="match status" value="1"/>
</dbReference>
<evidence type="ECO:0000313" key="6">
    <source>
        <dbReference type="Ensembl" id="ENSCINP00000036209.1"/>
    </source>
</evidence>
<dbReference type="GO" id="GO:0005856">
    <property type="term" value="C:cytoskeleton"/>
    <property type="evidence" value="ECO:0007669"/>
    <property type="project" value="UniProtKB-SubCell"/>
</dbReference>
<dbReference type="HOGENOM" id="CLU_183975_0_0_1"/>
<dbReference type="InterPro" id="IPR001152">
    <property type="entry name" value="Beta-thymosin"/>
</dbReference>
<dbReference type="AlphaFoldDB" id="H2Y2S4"/>
<keyword evidence="7" id="KW-1185">Reference proteome</keyword>
<dbReference type="KEGG" id="cin:100175998"/>
<proteinExistence type="inferred from homology"/>
<evidence type="ECO:0000256" key="5">
    <source>
        <dbReference type="SAM" id="MobiDB-lite"/>
    </source>
</evidence>
<accession>A0A1W2WC98</accession>
<keyword evidence="3" id="KW-0963">Cytoplasm</keyword>
<evidence type="ECO:0000313" key="7">
    <source>
        <dbReference type="Proteomes" id="UP000008144"/>
    </source>
</evidence>
<dbReference type="GO" id="GO:0003785">
    <property type="term" value="F:actin monomer binding"/>
    <property type="evidence" value="ECO:0007669"/>
    <property type="project" value="InterPro"/>
</dbReference>
<dbReference type="Ensembl" id="ENSCINT00000034233.1">
    <property type="protein sequence ID" value="ENSCINP00000036209.1"/>
    <property type="gene ID" value="ENSCING00000023436.1"/>
</dbReference>
<evidence type="ECO:0000256" key="1">
    <source>
        <dbReference type="ARBA" id="ARBA00004245"/>
    </source>
</evidence>
<dbReference type="Pfam" id="PF01290">
    <property type="entry name" value="Thymosin"/>
    <property type="match status" value="2"/>
</dbReference>
<comment type="similarity">
    <text evidence="2">Belongs to the thymosin beta family.</text>
</comment>
<dbReference type="OrthoDB" id="2151618at2759"/>
<keyword evidence="4" id="KW-0206">Cytoskeleton</keyword>
<dbReference type="GeneTree" id="ENSGT00940000170493"/>
<dbReference type="Proteomes" id="UP000008144">
    <property type="component" value="Chromosome 2"/>
</dbReference>
<accession>H2Y2S4</accession>
<dbReference type="GO" id="GO:0007015">
    <property type="term" value="P:actin filament organization"/>
    <property type="evidence" value="ECO:0007669"/>
    <property type="project" value="InterPro"/>
</dbReference>
<gene>
    <name evidence="6" type="primary">LOC100175998</name>
</gene>
<dbReference type="InParanoid" id="H2Y2S4"/>
<evidence type="ECO:0000256" key="4">
    <source>
        <dbReference type="ARBA" id="ARBA00023212"/>
    </source>
</evidence>